<protein>
    <submittedName>
        <fullName evidence="2">Uncharacterized protein</fullName>
    </submittedName>
</protein>
<keyword evidence="1" id="KW-0472">Membrane</keyword>
<comment type="caution">
    <text evidence="2">The sequence shown here is derived from an EMBL/GenBank/DDBJ whole genome shotgun (WGS) entry which is preliminary data.</text>
</comment>
<organism evidence="2 3">
    <name type="scientific">Caldovatus sediminis</name>
    <dbReference type="NCBI Taxonomy" id="2041189"/>
    <lineage>
        <taxon>Bacteria</taxon>
        <taxon>Pseudomonadati</taxon>
        <taxon>Pseudomonadota</taxon>
        <taxon>Alphaproteobacteria</taxon>
        <taxon>Acetobacterales</taxon>
        <taxon>Roseomonadaceae</taxon>
        <taxon>Caldovatus</taxon>
    </lineage>
</organism>
<keyword evidence="3" id="KW-1185">Reference proteome</keyword>
<gene>
    <name evidence="2" type="ORF">GCM10010964_13220</name>
</gene>
<name>A0A8J3EBJ1_9PROT</name>
<keyword evidence="1" id="KW-1133">Transmembrane helix</keyword>
<reference evidence="2 3" key="1">
    <citation type="journal article" date="2014" name="Int. J. Syst. Evol. Microbiol.">
        <title>Complete genome sequence of Corynebacterium casei LMG S-19264T (=DSM 44701T), isolated from a smear-ripened cheese.</title>
        <authorList>
            <consortium name="US DOE Joint Genome Institute (JGI-PGF)"/>
            <person name="Walter F."/>
            <person name="Albersmeier A."/>
            <person name="Kalinowski J."/>
            <person name="Ruckert C."/>
        </authorList>
    </citation>
    <scope>NUCLEOTIDE SEQUENCE [LARGE SCALE GENOMIC DNA]</scope>
    <source>
        <strain evidence="2 3">CGMCC 1.16330</strain>
    </source>
</reference>
<sequence>MARGAAPNELKIIVQRRARADKRDAKGALALMFVFCSYRAMSNGTARILDPAIAIPPPPRQAIRIGPAPRCRRPRRSARGAIEEALLAFTLGLACAWLLVELALWLGSG</sequence>
<feature type="transmembrane region" description="Helical" evidence="1">
    <location>
        <begin position="85"/>
        <end position="106"/>
    </location>
</feature>
<dbReference type="Proteomes" id="UP000597507">
    <property type="component" value="Unassembled WGS sequence"/>
</dbReference>
<proteinExistence type="predicted"/>
<keyword evidence="1" id="KW-0812">Transmembrane</keyword>
<dbReference type="EMBL" id="BMKS01000003">
    <property type="protein sequence ID" value="GGG26660.1"/>
    <property type="molecule type" value="Genomic_DNA"/>
</dbReference>
<dbReference type="AlphaFoldDB" id="A0A8J3EBJ1"/>
<evidence type="ECO:0000313" key="2">
    <source>
        <dbReference type="EMBL" id="GGG26660.1"/>
    </source>
</evidence>
<evidence type="ECO:0000313" key="3">
    <source>
        <dbReference type="Proteomes" id="UP000597507"/>
    </source>
</evidence>
<evidence type="ECO:0000256" key="1">
    <source>
        <dbReference type="SAM" id="Phobius"/>
    </source>
</evidence>
<accession>A0A8J3EBJ1</accession>